<feature type="region of interest" description="Disordered" evidence="1">
    <location>
        <begin position="48"/>
        <end position="77"/>
    </location>
</feature>
<feature type="compositionally biased region" description="Polar residues" evidence="1">
    <location>
        <begin position="221"/>
        <end position="230"/>
    </location>
</feature>
<name>A0A834DRK3_9CHIR</name>
<comment type="caution">
    <text evidence="2">The sequence shown here is derived from an EMBL/GenBank/DDBJ whole genome shotgun (WGS) entry which is preliminary data.</text>
</comment>
<accession>A0A834DRK3</accession>
<proteinExistence type="predicted"/>
<feature type="region of interest" description="Disordered" evidence="1">
    <location>
        <begin position="177"/>
        <end position="282"/>
    </location>
</feature>
<reference evidence="2 3" key="1">
    <citation type="journal article" date="2020" name="Nature">
        <title>Six reference-quality genomes reveal evolution of bat adaptations.</title>
        <authorList>
            <person name="Jebb D."/>
            <person name="Huang Z."/>
            <person name="Pippel M."/>
            <person name="Hughes G.M."/>
            <person name="Lavrichenko K."/>
            <person name="Devanna P."/>
            <person name="Winkler S."/>
            <person name="Jermiin L.S."/>
            <person name="Skirmuntt E.C."/>
            <person name="Katzourakis A."/>
            <person name="Burkitt-Gray L."/>
            <person name="Ray D.A."/>
            <person name="Sullivan K.A.M."/>
            <person name="Roscito J.G."/>
            <person name="Kirilenko B.M."/>
            <person name="Davalos L.M."/>
            <person name="Corthals A.P."/>
            <person name="Power M.L."/>
            <person name="Jones G."/>
            <person name="Ransome R.D."/>
            <person name="Dechmann D.K.N."/>
            <person name="Locatelli A.G."/>
            <person name="Puechmaille S.J."/>
            <person name="Fedrigo O."/>
            <person name="Jarvis E.D."/>
            <person name="Hiller M."/>
            <person name="Vernes S.C."/>
            <person name="Myers E.W."/>
            <person name="Teeling E.C."/>
        </authorList>
    </citation>
    <scope>NUCLEOTIDE SEQUENCE [LARGE SCALE GENOMIC DNA]</scope>
    <source>
        <strain evidence="2">Bat1K_MPI-CBG_1</strain>
    </source>
</reference>
<evidence type="ECO:0000313" key="3">
    <source>
        <dbReference type="Proteomes" id="UP000664940"/>
    </source>
</evidence>
<evidence type="ECO:0000256" key="1">
    <source>
        <dbReference type="SAM" id="MobiDB-lite"/>
    </source>
</evidence>
<feature type="region of interest" description="Disordered" evidence="1">
    <location>
        <begin position="133"/>
        <end position="161"/>
    </location>
</feature>
<protein>
    <submittedName>
        <fullName evidence="2">Uncharacterized protein</fullName>
    </submittedName>
</protein>
<feature type="compositionally biased region" description="Basic and acidic residues" evidence="1">
    <location>
        <begin position="257"/>
        <end position="267"/>
    </location>
</feature>
<dbReference type="Proteomes" id="UP000664940">
    <property type="component" value="Unassembled WGS sequence"/>
</dbReference>
<organism evidence="2 3">
    <name type="scientific">Phyllostomus discolor</name>
    <name type="common">pale spear-nosed bat</name>
    <dbReference type="NCBI Taxonomy" id="89673"/>
    <lineage>
        <taxon>Eukaryota</taxon>
        <taxon>Metazoa</taxon>
        <taxon>Chordata</taxon>
        <taxon>Craniata</taxon>
        <taxon>Vertebrata</taxon>
        <taxon>Euteleostomi</taxon>
        <taxon>Mammalia</taxon>
        <taxon>Eutheria</taxon>
        <taxon>Laurasiatheria</taxon>
        <taxon>Chiroptera</taxon>
        <taxon>Yangochiroptera</taxon>
        <taxon>Phyllostomidae</taxon>
        <taxon>Phyllostominae</taxon>
        <taxon>Phyllostomus</taxon>
    </lineage>
</organism>
<feature type="compositionally biased region" description="Basic and acidic residues" evidence="1">
    <location>
        <begin position="58"/>
        <end position="68"/>
    </location>
</feature>
<evidence type="ECO:0000313" key="2">
    <source>
        <dbReference type="EMBL" id="KAF6090846.1"/>
    </source>
</evidence>
<sequence length="302" mass="32353">MSSRLDTCFSLGDTIGLENSHQVWTQKENQQFTKEVELTRTDGILQSPAVVGAYPPPEDVRPASEDRISSGPTAMPQTHLCHSGCPQAPVSLGNQMVFLQGMSDSSGKDLEENISSYSLEKTIMSTCEVLEDPAKVISPDRTQDAHRTTGEPSNRPPASLAGATLLLGTCPKVALGEDPLADLPGAPASPEDTSDPEDTGLVGPLQTGRSMAPGPQKEVASGQTTSSSRNGPIKLQFELSDDVPSKRPPPPRKLGKRPVDMQEKVPNEVDQGLVPPPQGSYNLDWDKRWGGVISRMPPRAGW</sequence>
<gene>
    <name evidence="2" type="ORF">HJG60_012228</name>
</gene>
<dbReference type="EMBL" id="JABVXQ010000009">
    <property type="protein sequence ID" value="KAF6090846.1"/>
    <property type="molecule type" value="Genomic_DNA"/>
</dbReference>
<dbReference type="AlphaFoldDB" id="A0A834DRK3"/>